<dbReference type="SUPFAM" id="SSF52540">
    <property type="entry name" value="P-loop containing nucleoside triphosphate hydrolases"/>
    <property type="match status" value="1"/>
</dbReference>
<dbReference type="Gene3D" id="3.40.50.300">
    <property type="entry name" value="P-loop containing nucleotide triphosphate hydrolases"/>
    <property type="match status" value="1"/>
</dbReference>
<accession>A0A6V7QD22</accession>
<evidence type="ECO:0000256" key="5">
    <source>
        <dbReference type="ARBA" id="ARBA00022821"/>
    </source>
</evidence>
<keyword evidence="4" id="KW-0547">Nucleotide-binding</keyword>
<dbReference type="GO" id="GO:0005524">
    <property type="term" value="F:ATP binding"/>
    <property type="evidence" value="ECO:0007669"/>
    <property type="project" value="UniProtKB-KW"/>
</dbReference>
<feature type="domain" description="NB-ARC" evidence="7">
    <location>
        <begin position="194"/>
        <end position="343"/>
    </location>
</feature>
<dbReference type="InterPro" id="IPR002182">
    <property type="entry name" value="NB-ARC"/>
</dbReference>
<reference evidence="10" key="1">
    <citation type="submission" date="2020-07" db="EMBL/GenBank/DDBJ databases">
        <authorList>
            <person name="Lin J."/>
        </authorList>
    </citation>
    <scope>NUCLEOTIDE SEQUENCE</scope>
</reference>
<keyword evidence="2" id="KW-0433">Leucine-rich repeat</keyword>
<evidence type="ECO:0008006" key="11">
    <source>
        <dbReference type="Google" id="ProtNLM"/>
    </source>
</evidence>
<evidence type="ECO:0000256" key="2">
    <source>
        <dbReference type="ARBA" id="ARBA00022614"/>
    </source>
</evidence>
<feature type="domain" description="Disease resistance protein winged helix" evidence="9">
    <location>
        <begin position="434"/>
        <end position="476"/>
    </location>
</feature>
<dbReference type="AlphaFoldDB" id="A0A6V7QD22"/>
<evidence type="ECO:0000256" key="1">
    <source>
        <dbReference type="ARBA" id="ARBA00008894"/>
    </source>
</evidence>
<dbReference type="Pfam" id="PF18052">
    <property type="entry name" value="Rx_N"/>
    <property type="match status" value="1"/>
</dbReference>
<evidence type="ECO:0000259" key="8">
    <source>
        <dbReference type="Pfam" id="PF18052"/>
    </source>
</evidence>
<comment type="similarity">
    <text evidence="1">Belongs to the disease resistance NB-LRR family.</text>
</comment>
<dbReference type="SUPFAM" id="SSF52058">
    <property type="entry name" value="L domain-like"/>
    <property type="match status" value="1"/>
</dbReference>
<evidence type="ECO:0000256" key="4">
    <source>
        <dbReference type="ARBA" id="ARBA00022741"/>
    </source>
</evidence>
<dbReference type="Gene3D" id="1.20.5.4130">
    <property type="match status" value="1"/>
</dbReference>
<dbReference type="EMBL" id="LR862135">
    <property type="protein sequence ID" value="CAD1841089.1"/>
    <property type="molecule type" value="Genomic_DNA"/>
</dbReference>
<evidence type="ECO:0000313" key="10">
    <source>
        <dbReference type="EMBL" id="CAD1841089.1"/>
    </source>
</evidence>
<evidence type="ECO:0000256" key="6">
    <source>
        <dbReference type="ARBA" id="ARBA00022840"/>
    </source>
</evidence>
<dbReference type="Pfam" id="PF23559">
    <property type="entry name" value="WHD_DRP"/>
    <property type="match status" value="1"/>
</dbReference>
<dbReference type="Pfam" id="PF00931">
    <property type="entry name" value="NB-ARC"/>
    <property type="match status" value="1"/>
</dbReference>
<dbReference type="InterPro" id="IPR058922">
    <property type="entry name" value="WHD_DRP"/>
</dbReference>
<dbReference type="GO" id="GO:0051707">
    <property type="term" value="P:response to other organism"/>
    <property type="evidence" value="ECO:0007669"/>
    <property type="project" value="UniProtKB-ARBA"/>
</dbReference>
<dbReference type="GO" id="GO:0043531">
    <property type="term" value="F:ADP binding"/>
    <property type="evidence" value="ECO:0007669"/>
    <property type="project" value="InterPro"/>
</dbReference>
<protein>
    <recommendedName>
        <fullName evidence="11">Disease resistance protein RGA3</fullName>
    </recommendedName>
</protein>
<dbReference type="PRINTS" id="PR00364">
    <property type="entry name" value="DISEASERSIST"/>
</dbReference>
<proteinExistence type="inferred from homology"/>
<organism evidence="10">
    <name type="scientific">Ananas comosus var. bracteatus</name>
    <name type="common">red pineapple</name>
    <dbReference type="NCBI Taxonomy" id="296719"/>
    <lineage>
        <taxon>Eukaryota</taxon>
        <taxon>Viridiplantae</taxon>
        <taxon>Streptophyta</taxon>
        <taxon>Embryophyta</taxon>
        <taxon>Tracheophyta</taxon>
        <taxon>Spermatophyta</taxon>
        <taxon>Magnoliopsida</taxon>
        <taxon>Liliopsida</taxon>
        <taxon>Poales</taxon>
        <taxon>Bromeliaceae</taxon>
        <taxon>Bromelioideae</taxon>
        <taxon>Ananas</taxon>
    </lineage>
</organism>
<dbReference type="InterPro" id="IPR042197">
    <property type="entry name" value="Apaf_helical"/>
</dbReference>
<dbReference type="Gene3D" id="1.10.8.430">
    <property type="entry name" value="Helical domain of apoptotic protease-activating factors"/>
    <property type="match status" value="1"/>
</dbReference>
<evidence type="ECO:0000259" key="9">
    <source>
        <dbReference type="Pfam" id="PF23559"/>
    </source>
</evidence>
<dbReference type="InterPro" id="IPR041118">
    <property type="entry name" value="Rx_N"/>
</dbReference>
<keyword evidence="6" id="KW-0067">ATP-binding</keyword>
<evidence type="ECO:0000256" key="3">
    <source>
        <dbReference type="ARBA" id="ARBA00022737"/>
    </source>
</evidence>
<dbReference type="InterPro" id="IPR036388">
    <property type="entry name" value="WH-like_DNA-bd_sf"/>
</dbReference>
<feature type="domain" description="Disease resistance N-terminal" evidence="8">
    <location>
        <begin position="16"/>
        <end position="92"/>
    </location>
</feature>
<dbReference type="Gene3D" id="1.10.10.10">
    <property type="entry name" value="Winged helix-like DNA-binding domain superfamily/Winged helix DNA-binding domain"/>
    <property type="match status" value="1"/>
</dbReference>
<keyword evidence="5" id="KW-0611">Plant defense</keyword>
<evidence type="ECO:0000259" key="7">
    <source>
        <dbReference type="Pfam" id="PF00931"/>
    </source>
</evidence>
<dbReference type="Gene3D" id="3.80.10.10">
    <property type="entry name" value="Ribonuclease Inhibitor"/>
    <property type="match status" value="3"/>
</dbReference>
<dbReference type="GO" id="GO:0006952">
    <property type="term" value="P:defense response"/>
    <property type="evidence" value="ECO:0007669"/>
    <property type="project" value="UniProtKB-KW"/>
</dbReference>
<keyword evidence="3" id="KW-0677">Repeat</keyword>
<dbReference type="PANTHER" id="PTHR36766">
    <property type="entry name" value="PLANT BROAD-SPECTRUM MILDEW RESISTANCE PROTEIN RPW8"/>
    <property type="match status" value="1"/>
</dbReference>
<dbReference type="InterPro" id="IPR027417">
    <property type="entry name" value="P-loop_NTPase"/>
</dbReference>
<gene>
    <name evidence="10" type="ORF">CB5_LOCUS24300</name>
</gene>
<sequence>MGWLLSFAKEVVQSAAASVAADELVRLLPSLDHDLEVLRTTLLTTRLRVDKAEQWRFKNPHFDQLLMQLKAAFYDAEDLIAEFDYVELQQKIEGGQASLLLSSSLDFVKNLISRAPDKVRQYQRRLDDAAAALEKVIVDLNFCDEPKRSDVLRRRQTGSFVTEQEVFGRDEEREKVIALLLRPGDESGRTSNSESVPAKRMKRDNVSVLPIVGIGGMGKTTLAQVVFNDPRIRHYFETRIWICVSEIFDVKRLTKEVINNVDLSHQTDGKNSSWSERFLLVLDDVWNEDRMEWDKFYALMRNGYWGSMILTTTRSSKVADIMGTMDSIFLEGLPDDSFREFFKICAFGYGNEKVDQELESIAKKIATKLKGTPLAAKTVGGLLKEKMDAKHWSSIMNSEMWKLRQGENDIFPALQLSYQYLPPHLKRCFAICSIFPKDHEIDKVSLIELWLAQGFVTSEDNMLPEDVATSSLELLVLENVGWESLPKLWDEGSPVEGRSSRSIKSSSLSYLSIKSCSNLTSLYEWLLPLYLPALKSINIVDCTKLTALQIERFKDFLSLERLEIKNCPKLASQEEMFFPSSLLSLHISSCGDLDKSFPSCLQNLTSLTDLDLFNCQHTESLPRKFLGNLTSLKLLHIVNCPELRSLGGSGALTSLQELTILDCPRLTETEPLMYVNRVCRKDDTVPLVVVIDNTALLQLPFFRNLLPSTMSLKIQNSLESLIFVEDSNKWLQILASVRYLSFEHCSNLRSLPAWLCGSTSLQLRITDCPKIDLLPSLPAAL</sequence>
<dbReference type="PANTHER" id="PTHR36766:SF40">
    <property type="entry name" value="DISEASE RESISTANCE PROTEIN RGA3"/>
    <property type="match status" value="1"/>
</dbReference>
<dbReference type="InterPro" id="IPR032675">
    <property type="entry name" value="LRR_dom_sf"/>
</dbReference>
<name>A0A6V7QD22_ANACO</name>